<dbReference type="PRINTS" id="PR00783">
    <property type="entry name" value="MINTRINSICP"/>
</dbReference>
<accession>A0A813IUK6</accession>
<proteinExistence type="inferred from homology"/>
<keyword evidence="4 7" id="KW-1133">Transmembrane helix</keyword>
<gene>
    <name evidence="8" type="ORF">PGLA2088_LOCUS11620</name>
</gene>
<evidence type="ECO:0000256" key="7">
    <source>
        <dbReference type="SAM" id="Phobius"/>
    </source>
</evidence>
<feature type="non-terminal residue" evidence="8">
    <location>
        <position position="1"/>
    </location>
</feature>
<feature type="non-terminal residue" evidence="8">
    <location>
        <position position="121"/>
    </location>
</feature>
<evidence type="ECO:0000313" key="8">
    <source>
        <dbReference type="EMBL" id="CAE8655497.1"/>
    </source>
</evidence>
<evidence type="ECO:0000256" key="5">
    <source>
        <dbReference type="ARBA" id="ARBA00023136"/>
    </source>
</evidence>
<dbReference type="SUPFAM" id="SSF81338">
    <property type="entry name" value="Aquaporin-like"/>
    <property type="match status" value="1"/>
</dbReference>
<comment type="caution">
    <text evidence="8">The sequence shown here is derived from an EMBL/GenBank/DDBJ whole genome shotgun (WGS) entry which is preliminary data.</text>
</comment>
<evidence type="ECO:0000256" key="4">
    <source>
        <dbReference type="ARBA" id="ARBA00022989"/>
    </source>
</evidence>
<protein>
    <recommendedName>
        <fullName evidence="10">Aquaporin</fullName>
    </recommendedName>
</protein>
<dbReference type="InterPro" id="IPR023271">
    <property type="entry name" value="Aquaporin-like"/>
</dbReference>
<dbReference type="InterPro" id="IPR034294">
    <property type="entry name" value="Aquaporin_transptr"/>
</dbReference>
<keyword evidence="2 6" id="KW-0813">Transport</keyword>
<dbReference type="InterPro" id="IPR000425">
    <property type="entry name" value="MIP"/>
</dbReference>
<feature type="transmembrane region" description="Helical" evidence="7">
    <location>
        <begin position="46"/>
        <end position="67"/>
    </location>
</feature>
<feature type="transmembrane region" description="Helical" evidence="7">
    <location>
        <begin position="12"/>
        <end position="34"/>
    </location>
</feature>
<organism evidence="8 9">
    <name type="scientific">Polarella glacialis</name>
    <name type="common">Dinoflagellate</name>
    <dbReference type="NCBI Taxonomy" id="89957"/>
    <lineage>
        <taxon>Eukaryota</taxon>
        <taxon>Sar</taxon>
        <taxon>Alveolata</taxon>
        <taxon>Dinophyceae</taxon>
        <taxon>Suessiales</taxon>
        <taxon>Suessiaceae</taxon>
        <taxon>Polarella</taxon>
    </lineage>
</organism>
<evidence type="ECO:0000256" key="2">
    <source>
        <dbReference type="ARBA" id="ARBA00022448"/>
    </source>
</evidence>
<name>A0A813IUK6_POLGL</name>
<keyword evidence="3 6" id="KW-0812">Transmembrane</keyword>
<dbReference type="Proteomes" id="UP000626109">
    <property type="component" value="Unassembled WGS sequence"/>
</dbReference>
<keyword evidence="5 7" id="KW-0472">Membrane</keyword>
<dbReference type="EMBL" id="CAJNNW010013495">
    <property type="protein sequence ID" value="CAE8655497.1"/>
    <property type="molecule type" value="Genomic_DNA"/>
</dbReference>
<evidence type="ECO:0000256" key="1">
    <source>
        <dbReference type="ARBA" id="ARBA00004141"/>
    </source>
</evidence>
<evidence type="ECO:0000256" key="6">
    <source>
        <dbReference type="RuleBase" id="RU000477"/>
    </source>
</evidence>
<dbReference type="GO" id="GO:0015267">
    <property type="term" value="F:channel activity"/>
    <property type="evidence" value="ECO:0007669"/>
    <property type="project" value="InterPro"/>
</dbReference>
<dbReference type="AlphaFoldDB" id="A0A813IUK6"/>
<dbReference type="Pfam" id="PF00230">
    <property type="entry name" value="MIP"/>
    <property type="match status" value="1"/>
</dbReference>
<dbReference type="PANTHER" id="PTHR45724">
    <property type="entry name" value="AQUAPORIN NIP2-1"/>
    <property type="match status" value="1"/>
</dbReference>
<evidence type="ECO:0008006" key="10">
    <source>
        <dbReference type="Google" id="ProtNLM"/>
    </source>
</evidence>
<evidence type="ECO:0000313" key="9">
    <source>
        <dbReference type="Proteomes" id="UP000626109"/>
    </source>
</evidence>
<comment type="subcellular location">
    <subcellularLocation>
        <location evidence="1">Membrane</location>
        <topology evidence="1">Multi-pass membrane protein</topology>
    </subcellularLocation>
</comment>
<reference evidence="8" key="1">
    <citation type="submission" date="2021-02" db="EMBL/GenBank/DDBJ databases">
        <authorList>
            <person name="Dougan E. K."/>
            <person name="Rhodes N."/>
            <person name="Thang M."/>
            <person name="Chan C."/>
        </authorList>
    </citation>
    <scope>NUCLEOTIDE SEQUENCE</scope>
</reference>
<evidence type="ECO:0000256" key="3">
    <source>
        <dbReference type="ARBA" id="ARBA00022692"/>
    </source>
</evidence>
<dbReference type="Gene3D" id="1.20.1080.10">
    <property type="entry name" value="Glycerol uptake facilitator protein"/>
    <property type="match status" value="1"/>
</dbReference>
<dbReference type="GO" id="GO:0016020">
    <property type="term" value="C:membrane"/>
    <property type="evidence" value="ECO:0007669"/>
    <property type="project" value="UniProtKB-SubCell"/>
</dbReference>
<sequence length="121" mass="12143">AGLVGKTPWPTVGAYVLLQISAGLLAGLACFEIFGQALGASPVQPFGLAEASFVEFIYTAMLCFVVLNVATARHNNPASDQNHYSGMAIGGVVIAGGYAAGDISGALFNPAAAIGLDVVGT</sequence>
<comment type="similarity">
    <text evidence="6">Belongs to the MIP/aquaporin (TC 1.A.8) family.</text>
</comment>
<dbReference type="PANTHER" id="PTHR45724:SF13">
    <property type="entry name" value="AQUAPORIN NIP1-1-RELATED"/>
    <property type="match status" value="1"/>
</dbReference>